<reference evidence="6 7" key="2">
    <citation type="submission" date="2009-02" db="EMBL/GenBank/DDBJ databases">
        <title>Draft genome sequence of Eubacterium hallii (DSM 3353).</title>
        <authorList>
            <person name="Sudarsanam P."/>
            <person name="Ley R."/>
            <person name="Guruge J."/>
            <person name="Turnbaugh P.J."/>
            <person name="Mahowald M."/>
            <person name="Liep D."/>
            <person name="Gordon J."/>
        </authorList>
    </citation>
    <scope>NUCLEOTIDE SEQUENCE [LARGE SCALE GENOMIC DNA]</scope>
    <source>
        <strain evidence="6 7">DSM 3353</strain>
    </source>
</reference>
<name>C0EZQ3_9FIRM</name>
<dbReference type="CDD" id="cd01335">
    <property type="entry name" value="Radical_SAM"/>
    <property type="match status" value="1"/>
</dbReference>
<dbReference type="PANTHER" id="PTHR21180:SF9">
    <property type="entry name" value="TYPE II SECRETION SYSTEM PROTEIN K"/>
    <property type="match status" value="1"/>
</dbReference>
<evidence type="ECO:0000313" key="6">
    <source>
        <dbReference type="EMBL" id="EEG35230.1"/>
    </source>
</evidence>
<keyword evidence="4" id="KW-0411">Iron-sulfur</keyword>
<organism evidence="6 7">
    <name type="scientific">Anaerobutyricum hallii DSM 3353</name>
    <dbReference type="NCBI Taxonomy" id="411469"/>
    <lineage>
        <taxon>Bacteria</taxon>
        <taxon>Bacillati</taxon>
        <taxon>Bacillota</taxon>
        <taxon>Clostridia</taxon>
        <taxon>Lachnospirales</taxon>
        <taxon>Lachnospiraceae</taxon>
        <taxon>Anaerobutyricum</taxon>
    </lineage>
</organism>
<dbReference type="NCBIfam" id="TIGR03916">
    <property type="entry name" value="rSAM_link_UDG"/>
    <property type="match status" value="1"/>
</dbReference>
<dbReference type="InterPro" id="IPR058240">
    <property type="entry name" value="rSAM_sf"/>
</dbReference>
<dbReference type="GO" id="GO:0003824">
    <property type="term" value="F:catalytic activity"/>
    <property type="evidence" value="ECO:0007669"/>
    <property type="project" value="InterPro"/>
</dbReference>
<dbReference type="EMBL" id="ACEP01000141">
    <property type="protein sequence ID" value="EEG35230.1"/>
    <property type="molecule type" value="Genomic_DNA"/>
</dbReference>
<evidence type="ECO:0000256" key="3">
    <source>
        <dbReference type="ARBA" id="ARBA00023004"/>
    </source>
</evidence>
<dbReference type="InterPro" id="IPR023874">
    <property type="entry name" value="DNA_rSAM_put"/>
</dbReference>
<dbReference type="SFLD" id="SFLDS00029">
    <property type="entry name" value="Radical_SAM"/>
    <property type="match status" value="1"/>
</dbReference>
<dbReference type="SUPFAM" id="SSF47781">
    <property type="entry name" value="RuvA domain 2-like"/>
    <property type="match status" value="1"/>
</dbReference>
<protein>
    <submittedName>
        <fullName evidence="6">Putative DNA modification/repair radical SAM protein</fullName>
    </submittedName>
</protein>
<dbReference type="RefSeq" id="WP_005350741.1">
    <property type="nucleotide sequence ID" value="NZ_ACEP01000141.1"/>
</dbReference>
<dbReference type="GeneID" id="75047411"/>
<dbReference type="eggNOG" id="COG4277">
    <property type="taxonomic scope" value="Bacteria"/>
</dbReference>
<dbReference type="InterPro" id="IPR010994">
    <property type="entry name" value="RuvA_2-like"/>
</dbReference>
<dbReference type="InterPro" id="IPR051675">
    <property type="entry name" value="Endo/Exo/Phosphatase_dom_1"/>
</dbReference>
<feature type="compositionally biased region" description="Basic and acidic residues" evidence="5">
    <location>
        <begin position="253"/>
        <end position="265"/>
    </location>
</feature>
<dbReference type="PANTHER" id="PTHR21180">
    <property type="entry name" value="ENDONUCLEASE/EXONUCLEASE/PHOSPHATASE FAMILY DOMAIN-CONTAINING PROTEIN 1"/>
    <property type="match status" value="1"/>
</dbReference>
<sequence>MTEREIPLERKLKILADAAKYDVACTSSGSSRRGKKGHLGNTVSVDICHTFSSDGRCVSLLKILFSNDCVFDCKYCPSRAANEKERATFTPEEICRLVVEFYRRNYIEGLFLSSAVVKSPAYTMERMYEAIYMLRNKYHFNGYIHVKAIPGAPDDIIYALGFLVDRMSVNLELPTAEGLKRLAPNKKPKNLIRPIQQIQRGIQTQRVALGKDRRMERAKGNQYLSNSIFNEKNTSSVEEKSVFSIMEDAQKSVKKNDNVNRRQNDPELPAIGTAPPLLREHRLYQADWLLRYYGFQADELLSSDRPNFNTFIDPKCDWALRHLEYFPVEINQASYEQLLRVPGIGNKSAGRIVRARRQAALDFEDIKKMGVVLKRAVYFITCRGKMKYHTPIEEDFITRQLIGTNQKDNWKIEHPTTYRQLSLFDDFNLT</sequence>
<evidence type="ECO:0000256" key="4">
    <source>
        <dbReference type="ARBA" id="ARBA00023014"/>
    </source>
</evidence>
<evidence type="ECO:0000256" key="2">
    <source>
        <dbReference type="ARBA" id="ARBA00022723"/>
    </source>
</evidence>
<proteinExistence type="predicted"/>
<evidence type="ECO:0000256" key="5">
    <source>
        <dbReference type="SAM" id="MobiDB-lite"/>
    </source>
</evidence>
<evidence type="ECO:0000313" key="7">
    <source>
        <dbReference type="Proteomes" id="UP000003174"/>
    </source>
</evidence>
<dbReference type="SFLD" id="SFLDG01102">
    <property type="entry name" value="Uncharacterised_Radical_SAM_Su"/>
    <property type="match status" value="1"/>
</dbReference>
<dbReference type="Gene3D" id="1.10.150.320">
    <property type="entry name" value="Photosystem II 12 kDa extrinsic protein"/>
    <property type="match status" value="1"/>
</dbReference>
<reference evidence="6 7" key="1">
    <citation type="submission" date="2009-01" db="EMBL/GenBank/DDBJ databases">
        <authorList>
            <person name="Fulton L."/>
            <person name="Clifton S."/>
            <person name="Fulton B."/>
            <person name="Xu J."/>
            <person name="Minx P."/>
            <person name="Pepin K.H."/>
            <person name="Johnson M."/>
            <person name="Bhonagiri V."/>
            <person name="Nash W.E."/>
            <person name="Mardis E.R."/>
            <person name="Wilson R.K."/>
        </authorList>
    </citation>
    <scope>NUCLEOTIDE SEQUENCE [LARGE SCALE GENOMIC DNA]</scope>
    <source>
        <strain evidence="6 7">DSM 3353</strain>
    </source>
</reference>
<dbReference type="Gene3D" id="3.20.20.70">
    <property type="entry name" value="Aldolase class I"/>
    <property type="match status" value="1"/>
</dbReference>
<gene>
    <name evidence="6" type="ORF">EUBHAL_02914</name>
</gene>
<keyword evidence="1" id="KW-0949">S-adenosyl-L-methionine</keyword>
<dbReference type="GO" id="GO:0051536">
    <property type="term" value="F:iron-sulfur cluster binding"/>
    <property type="evidence" value="ECO:0007669"/>
    <property type="project" value="UniProtKB-KW"/>
</dbReference>
<dbReference type="InterPro" id="IPR007197">
    <property type="entry name" value="rSAM"/>
</dbReference>
<dbReference type="GO" id="GO:0046872">
    <property type="term" value="F:metal ion binding"/>
    <property type="evidence" value="ECO:0007669"/>
    <property type="project" value="UniProtKB-KW"/>
</dbReference>
<evidence type="ECO:0000256" key="1">
    <source>
        <dbReference type="ARBA" id="ARBA00022691"/>
    </source>
</evidence>
<dbReference type="Pfam" id="PF12836">
    <property type="entry name" value="HHH_3"/>
    <property type="match status" value="1"/>
</dbReference>
<comment type="caution">
    <text evidence="6">The sequence shown here is derived from an EMBL/GenBank/DDBJ whole genome shotgun (WGS) entry which is preliminary data.</text>
</comment>
<dbReference type="AlphaFoldDB" id="C0EZQ3"/>
<dbReference type="Proteomes" id="UP000003174">
    <property type="component" value="Unassembled WGS sequence"/>
</dbReference>
<dbReference type="InterPro" id="IPR013785">
    <property type="entry name" value="Aldolase_TIM"/>
</dbReference>
<dbReference type="SUPFAM" id="SSF102114">
    <property type="entry name" value="Radical SAM enzymes"/>
    <property type="match status" value="1"/>
</dbReference>
<accession>C0EZQ3</accession>
<feature type="region of interest" description="Disordered" evidence="5">
    <location>
        <begin position="253"/>
        <end position="272"/>
    </location>
</feature>
<keyword evidence="3" id="KW-0408">Iron</keyword>
<keyword evidence="2" id="KW-0479">Metal-binding</keyword>